<keyword evidence="5" id="KW-1185">Reference proteome</keyword>
<accession>A0ABQ5TVM0</accession>
<dbReference type="EC" id="2.7.7.65" evidence="1"/>
<dbReference type="NCBIfam" id="TIGR00254">
    <property type="entry name" value="GGDEF"/>
    <property type="match status" value="1"/>
</dbReference>
<dbReference type="CDD" id="cd01949">
    <property type="entry name" value="GGDEF"/>
    <property type="match status" value="1"/>
</dbReference>
<dbReference type="EMBL" id="BSND01000005">
    <property type="protein sequence ID" value="GLP99592.1"/>
    <property type="molecule type" value="Genomic_DNA"/>
</dbReference>
<name>A0ABQ5TVM0_9GAMM</name>
<dbReference type="InterPro" id="IPR000160">
    <property type="entry name" value="GGDEF_dom"/>
</dbReference>
<reference evidence="4" key="2">
    <citation type="submission" date="2023-01" db="EMBL/GenBank/DDBJ databases">
        <title>Draft genome sequence of Methylophaga thalassica strain NBRC 102424.</title>
        <authorList>
            <person name="Sun Q."/>
            <person name="Mori K."/>
        </authorList>
    </citation>
    <scope>NUCLEOTIDE SEQUENCE</scope>
    <source>
        <strain evidence="4">NBRC 102424</strain>
    </source>
</reference>
<dbReference type="SUPFAM" id="SSF55073">
    <property type="entry name" value="Nucleotide cyclase"/>
    <property type="match status" value="1"/>
</dbReference>
<proteinExistence type="predicted"/>
<reference evidence="4" key="1">
    <citation type="journal article" date="2014" name="Int. J. Syst. Evol. Microbiol.">
        <title>Complete genome of a new Firmicutes species belonging to the dominant human colonic microbiota ('Ruminococcus bicirculans') reveals two chromosomes and a selective capacity to utilize plant glucans.</title>
        <authorList>
            <consortium name="NISC Comparative Sequencing Program"/>
            <person name="Wegmann U."/>
            <person name="Louis P."/>
            <person name="Goesmann A."/>
            <person name="Henrissat B."/>
            <person name="Duncan S.H."/>
            <person name="Flint H.J."/>
        </authorList>
    </citation>
    <scope>NUCLEOTIDE SEQUENCE</scope>
    <source>
        <strain evidence="4">NBRC 102424</strain>
    </source>
</reference>
<dbReference type="PANTHER" id="PTHR45138:SF9">
    <property type="entry name" value="DIGUANYLATE CYCLASE DGCM-RELATED"/>
    <property type="match status" value="1"/>
</dbReference>
<comment type="caution">
    <text evidence="4">The sequence shown here is derived from an EMBL/GenBank/DDBJ whole genome shotgun (WGS) entry which is preliminary data.</text>
</comment>
<feature type="domain" description="GGDEF" evidence="3">
    <location>
        <begin position="160"/>
        <end position="296"/>
    </location>
</feature>
<comment type="catalytic activity">
    <reaction evidence="2">
        <text>2 GTP = 3',3'-c-di-GMP + 2 diphosphate</text>
        <dbReference type="Rhea" id="RHEA:24898"/>
        <dbReference type="ChEBI" id="CHEBI:33019"/>
        <dbReference type="ChEBI" id="CHEBI:37565"/>
        <dbReference type="ChEBI" id="CHEBI:58805"/>
        <dbReference type="EC" id="2.7.7.65"/>
    </reaction>
</comment>
<dbReference type="InterPro" id="IPR043128">
    <property type="entry name" value="Rev_trsase/Diguanyl_cyclase"/>
</dbReference>
<evidence type="ECO:0000256" key="2">
    <source>
        <dbReference type="ARBA" id="ARBA00034247"/>
    </source>
</evidence>
<dbReference type="Proteomes" id="UP001161423">
    <property type="component" value="Unassembled WGS sequence"/>
</dbReference>
<sequence>MELNSQLKEKNPTDLLSLEQIDSAWPLLDVLPFPVTVIDINYMVVRANQEAVHEYSHIDQPCYKMSHGYDSPCNENGETCPKLDAQTLKTTISHLHIHQTNSGPQKFKVMAMPMDNGGAMEMHIPLDDVTSLDGVTGLTNRAEGEQGARRLVALMQRLGTPYSVIMLDLDYFKKINDQHGHHVGDIVLRRTAEVMAESIRASDILVRWGGEEFLMILSGAQSEHAAKFTKTLLDAIRHIRIELRDETLSVSASAGIRAVSSEELSHTNFDSALKHADLMLYAAKNAGRDQFMSYESMS</sequence>
<dbReference type="PANTHER" id="PTHR45138">
    <property type="entry name" value="REGULATORY COMPONENTS OF SENSORY TRANSDUCTION SYSTEM"/>
    <property type="match status" value="1"/>
</dbReference>
<dbReference type="Pfam" id="PF00990">
    <property type="entry name" value="GGDEF"/>
    <property type="match status" value="1"/>
</dbReference>
<dbReference type="InterPro" id="IPR050469">
    <property type="entry name" value="Diguanylate_Cyclase"/>
</dbReference>
<dbReference type="SMART" id="SM00267">
    <property type="entry name" value="GGDEF"/>
    <property type="match status" value="1"/>
</dbReference>
<evidence type="ECO:0000259" key="3">
    <source>
        <dbReference type="PROSITE" id="PS50887"/>
    </source>
</evidence>
<dbReference type="InterPro" id="IPR029787">
    <property type="entry name" value="Nucleotide_cyclase"/>
</dbReference>
<protein>
    <recommendedName>
        <fullName evidence="1">diguanylate cyclase</fullName>
        <ecNumber evidence="1">2.7.7.65</ecNumber>
    </recommendedName>
</protein>
<evidence type="ECO:0000256" key="1">
    <source>
        <dbReference type="ARBA" id="ARBA00012528"/>
    </source>
</evidence>
<dbReference type="PROSITE" id="PS50887">
    <property type="entry name" value="GGDEF"/>
    <property type="match status" value="1"/>
</dbReference>
<organism evidence="4 5">
    <name type="scientific">Methylophaga thalassica</name>
    <dbReference type="NCBI Taxonomy" id="40223"/>
    <lineage>
        <taxon>Bacteria</taxon>
        <taxon>Pseudomonadati</taxon>
        <taxon>Pseudomonadota</taxon>
        <taxon>Gammaproteobacteria</taxon>
        <taxon>Thiotrichales</taxon>
        <taxon>Piscirickettsiaceae</taxon>
        <taxon>Methylophaga</taxon>
    </lineage>
</organism>
<evidence type="ECO:0000313" key="4">
    <source>
        <dbReference type="EMBL" id="GLP99592.1"/>
    </source>
</evidence>
<gene>
    <name evidence="4" type="ORF">GCM10007891_14460</name>
</gene>
<evidence type="ECO:0000313" key="5">
    <source>
        <dbReference type="Proteomes" id="UP001161423"/>
    </source>
</evidence>
<dbReference type="Gene3D" id="3.30.70.270">
    <property type="match status" value="1"/>
</dbReference>